<evidence type="ECO:0000256" key="7">
    <source>
        <dbReference type="SAM" id="Phobius"/>
    </source>
</evidence>
<dbReference type="InterPro" id="IPR042098">
    <property type="entry name" value="TauD-like_sf"/>
</dbReference>
<evidence type="ECO:0000313" key="10">
    <source>
        <dbReference type="Proteomes" id="UP000310158"/>
    </source>
</evidence>
<keyword evidence="7" id="KW-0812">Transmembrane</keyword>
<keyword evidence="7" id="KW-0472">Membrane</keyword>
<keyword evidence="4" id="KW-0223">Dioxygenase</keyword>
<keyword evidence="3" id="KW-0479">Metal-binding</keyword>
<dbReference type="SUPFAM" id="SSF51197">
    <property type="entry name" value="Clavaminate synthase-like"/>
    <property type="match status" value="1"/>
</dbReference>
<dbReference type="InterPro" id="IPR038492">
    <property type="entry name" value="GBBH-like_N_sf"/>
</dbReference>
<evidence type="ECO:0000256" key="4">
    <source>
        <dbReference type="ARBA" id="ARBA00022964"/>
    </source>
</evidence>
<evidence type="ECO:0000313" key="9">
    <source>
        <dbReference type="EMBL" id="THH17236.1"/>
    </source>
</evidence>
<reference evidence="9 10" key="1">
    <citation type="submission" date="2019-02" db="EMBL/GenBank/DDBJ databases">
        <title>Genome sequencing of the rare red list fungi Bondarzewia mesenterica.</title>
        <authorList>
            <person name="Buettner E."/>
            <person name="Kellner H."/>
        </authorList>
    </citation>
    <scope>NUCLEOTIDE SEQUENCE [LARGE SCALE GENOMIC DNA]</scope>
    <source>
        <strain evidence="9 10">DSM 108281</strain>
    </source>
</reference>
<dbReference type="GO" id="GO:0005739">
    <property type="term" value="C:mitochondrion"/>
    <property type="evidence" value="ECO:0007669"/>
    <property type="project" value="TreeGrafter"/>
</dbReference>
<dbReference type="PANTHER" id="PTHR10696">
    <property type="entry name" value="GAMMA-BUTYROBETAINE HYDROXYLASE-RELATED"/>
    <property type="match status" value="1"/>
</dbReference>
<name>A0A4S4LX85_9AGAM</name>
<dbReference type="CDD" id="cd00250">
    <property type="entry name" value="CAS_like"/>
    <property type="match status" value="1"/>
</dbReference>
<evidence type="ECO:0000256" key="6">
    <source>
        <dbReference type="ARBA" id="ARBA00023004"/>
    </source>
</evidence>
<keyword evidence="5" id="KW-0560">Oxidoreductase</keyword>
<comment type="similarity">
    <text evidence="2">Belongs to the gamma-BBH/TMLD family.</text>
</comment>
<organism evidence="9 10">
    <name type="scientific">Bondarzewia mesenterica</name>
    <dbReference type="NCBI Taxonomy" id="1095465"/>
    <lineage>
        <taxon>Eukaryota</taxon>
        <taxon>Fungi</taxon>
        <taxon>Dikarya</taxon>
        <taxon>Basidiomycota</taxon>
        <taxon>Agaricomycotina</taxon>
        <taxon>Agaricomycetes</taxon>
        <taxon>Russulales</taxon>
        <taxon>Bondarzewiaceae</taxon>
        <taxon>Bondarzewia</taxon>
    </lineage>
</organism>
<keyword evidence="10" id="KW-1185">Reference proteome</keyword>
<dbReference type="GO" id="GO:0046872">
    <property type="term" value="F:metal ion binding"/>
    <property type="evidence" value="ECO:0007669"/>
    <property type="project" value="UniProtKB-KW"/>
</dbReference>
<comment type="caution">
    <text evidence="9">The sequence shown here is derived from an EMBL/GenBank/DDBJ whole genome shotgun (WGS) entry which is preliminary data.</text>
</comment>
<dbReference type="GO" id="GO:0051213">
    <property type="term" value="F:dioxygenase activity"/>
    <property type="evidence" value="ECO:0007669"/>
    <property type="project" value="UniProtKB-KW"/>
</dbReference>
<dbReference type="GO" id="GO:0045329">
    <property type="term" value="P:carnitine biosynthetic process"/>
    <property type="evidence" value="ECO:0007669"/>
    <property type="project" value="TreeGrafter"/>
</dbReference>
<dbReference type="InterPro" id="IPR003819">
    <property type="entry name" value="TauD/TfdA-like"/>
</dbReference>
<evidence type="ECO:0000256" key="1">
    <source>
        <dbReference type="ARBA" id="ARBA00001954"/>
    </source>
</evidence>
<keyword evidence="6" id="KW-0408">Iron</keyword>
<evidence type="ECO:0000259" key="8">
    <source>
        <dbReference type="Pfam" id="PF02668"/>
    </source>
</evidence>
<sequence length="538" mass="60974">MTRFLSSGLSELHMCNLKRIENGSPLTWSGRNRRAVFLYIGLTIDAGAALVPALFFFSPASLLNYGRLLLMILCMLEIARLCQGCVILTPARNGFLTLRSNILQKQRRSTQDVPVPRRVVSSAILQPKPKVRWERNVTTKRRKECLVLWSLHGNAAVKFVMLTRLVELSPSSRFDKGCFDCPSCVHPSTRQKLHRSSDISLDIAPASEGVRITPEGVQVEWAGGHTSFYPSSFLERYTSPDRLSAFHKDVIKQSWDAKSATQSPDLFLSYDSFHSDPGLLKAITQLSKYGLFFLTGVPNTETSNEACEVRKLTERLGELRSTFYGETWDVKNIVNSRNIAYTNLYLGLHMDILYFEHPPRYQILHCIRNRVKGGTSLFVDALHAANTLRETDPSSFSILTSTPVNFHYINDGHHLHRSHPTIELSPFSKREIAYVNYSPPFQAPLPPDTLPEFCTALGRFAGLLEDPRARFEYRLKEGDAVLFDNRRVLHARTAFSEVEGEVEGEDKTNRWLKGCYFEGDRMEDRGRILREKLEGGAP</sequence>
<dbReference type="OrthoDB" id="406634at2759"/>
<dbReference type="EMBL" id="SGPL01000119">
    <property type="protein sequence ID" value="THH17236.1"/>
    <property type="molecule type" value="Genomic_DNA"/>
</dbReference>
<accession>A0A4S4LX85</accession>
<dbReference type="InterPro" id="IPR050411">
    <property type="entry name" value="AlphaKG_dependent_hydroxylases"/>
</dbReference>
<evidence type="ECO:0000256" key="5">
    <source>
        <dbReference type="ARBA" id="ARBA00023002"/>
    </source>
</evidence>
<proteinExistence type="inferred from homology"/>
<gene>
    <name evidence="9" type="ORF">EW146_g3533</name>
</gene>
<feature type="domain" description="TauD/TfdA-like" evidence="8">
    <location>
        <begin position="275"/>
        <end position="516"/>
    </location>
</feature>
<evidence type="ECO:0000256" key="2">
    <source>
        <dbReference type="ARBA" id="ARBA00008654"/>
    </source>
</evidence>
<comment type="cofactor">
    <cofactor evidence="1">
        <name>Fe(2+)</name>
        <dbReference type="ChEBI" id="CHEBI:29033"/>
    </cofactor>
</comment>
<keyword evidence="7" id="KW-1133">Transmembrane helix</keyword>
<protein>
    <recommendedName>
        <fullName evidence="8">TauD/TfdA-like domain-containing protein</fullName>
    </recommendedName>
</protein>
<evidence type="ECO:0000256" key="3">
    <source>
        <dbReference type="ARBA" id="ARBA00022723"/>
    </source>
</evidence>
<feature type="transmembrane region" description="Helical" evidence="7">
    <location>
        <begin position="36"/>
        <end position="57"/>
    </location>
</feature>
<dbReference type="PANTHER" id="PTHR10696:SF25">
    <property type="entry name" value="OXIDOREDUCTASE AIM17-RELATED"/>
    <property type="match status" value="1"/>
</dbReference>
<dbReference type="AlphaFoldDB" id="A0A4S4LX85"/>
<dbReference type="Gene3D" id="3.30.2020.30">
    <property type="match status" value="1"/>
</dbReference>
<dbReference type="Gene3D" id="3.60.130.10">
    <property type="entry name" value="Clavaminate synthase-like"/>
    <property type="match status" value="1"/>
</dbReference>
<dbReference type="Proteomes" id="UP000310158">
    <property type="component" value="Unassembled WGS sequence"/>
</dbReference>
<dbReference type="Pfam" id="PF02668">
    <property type="entry name" value="TauD"/>
    <property type="match status" value="1"/>
</dbReference>